<feature type="transmembrane region" description="Helical" evidence="6">
    <location>
        <begin position="63"/>
        <end position="83"/>
    </location>
</feature>
<dbReference type="RefSeq" id="WP_146854763.1">
    <property type="nucleotide sequence ID" value="NZ_BAAAHR010000007.1"/>
</dbReference>
<dbReference type="GO" id="GO:0043190">
    <property type="term" value="C:ATP-binding cassette (ABC) transporter complex"/>
    <property type="evidence" value="ECO:0007669"/>
    <property type="project" value="InterPro"/>
</dbReference>
<comment type="subcellular location">
    <subcellularLocation>
        <location evidence="1">Membrane</location>
        <topology evidence="1">Multi-pass membrane protein</topology>
    </subcellularLocation>
</comment>
<dbReference type="PANTHER" id="PTHR43027:SF1">
    <property type="entry name" value="DOXORUBICIN RESISTANCE ABC TRANSPORTER PERMEASE PROTEIN DRRC-RELATED"/>
    <property type="match status" value="1"/>
</dbReference>
<dbReference type="GO" id="GO:0046677">
    <property type="term" value="P:response to antibiotic"/>
    <property type="evidence" value="ECO:0007669"/>
    <property type="project" value="UniProtKB-KW"/>
</dbReference>
<keyword evidence="5" id="KW-0046">Antibiotic resistance</keyword>
<dbReference type="Pfam" id="PF01061">
    <property type="entry name" value="ABC2_membrane"/>
    <property type="match status" value="1"/>
</dbReference>
<keyword evidence="10" id="KW-1185">Reference proteome</keyword>
<dbReference type="InterPro" id="IPR052902">
    <property type="entry name" value="ABC-2_transporter"/>
</dbReference>
<keyword evidence="3 6" id="KW-1133">Transmembrane helix</keyword>
<name>A0A7W3PHK1_9MICO</name>
<evidence type="ECO:0000256" key="2">
    <source>
        <dbReference type="ARBA" id="ARBA00022692"/>
    </source>
</evidence>
<dbReference type="InterPro" id="IPR000412">
    <property type="entry name" value="ABC_2_transport"/>
</dbReference>
<evidence type="ECO:0000313" key="10">
    <source>
        <dbReference type="Proteomes" id="UP000321154"/>
    </source>
</evidence>
<proteinExistence type="predicted"/>
<evidence type="ECO:0000256" key="1">
    <source>
        <dbReference type="ARBA" id="ARBA00004141"/>
    </source>
</evidence>
<organism evidence="9 11">
    <name type="scientific">Frigoribacterium faeni</name>
    <dbReference type="NCBI Taxonomy" id="145483"/>
    <lineage>
        <taxon>Bacteria</taxon>
        <taxon>Bacillati</taxon>
        <taxon>Actinomycetota</taxon>
        <taxon>Actinomycetes</taxon>
        <taxon>Micrococcales</taxon>
        <taxon>Microbacteriaceae</taxon>
        <taxon>Frigoribacterium</taxon>
    </lineage>
</organism>
<reference evidence="8 10" key="1">
    <citation type="submission" date="2019-07" db="EMBL/GenBank/DDBJ databases">
        <title>Whole genome shotgun sequence of Frigoribacterium faeni NBRC 103066.</title>
        <authorList>
            <person name="Hosoyama A."/>
            <person name="Uohara A."/>
            <person name="Ohji S."/>
            <person name="Ichikawa N."/>
        </authorList>
    </citation>
    <scope>NUCLEOTIDE SEQUENCE [LARGE SCALE GENOMIC DNA]</scope>
    <source>
        <strain evidence="8 10">NBRC 103066</strain>
    </source>
</reference>
<accession>A0A7W3PHK1</accession>
<feature type="domain" description="ABC-2 type transporter transmembrane" evidence="7">
    <location>
        <begin position="17"/>
        <end position="212"/>
    </location>
</feature>
<feature type="transmembrane region" description="Helical" evidence="6">
    <location>
        <begin position="103"/>
        <end position="128"/>
    </location>
</feature>
<dbReference type="OrthoDB" id="5125504at2"/>
<evidence type="ECO:0000313" key="11">
    <source>
        <dbReference type="Proteomes" id="UP000522688"/>
    </source>
</evidence>
<dbReference type="GO" id="GO:0140359">
    <property type="term" value="F:ABC-type transporter activity"/>
    <property type="evidence" value="ECO:0007669"/>
    <property type="project" value="InterPro"/>
</dbReference>
<feature type="transmembrane region" description="Helical" evidence="6">
    <location>
        <begin position="171"/>
        <end position="187"/>
    </location>
</feature>
<evidence type="ECO:0000256" key="5">
    <source>
        <dbReference type="ARBA" id="ARBA00023251"/>
    </source>
</evidence>
<keyword evidence="2 6" id="KW-0812">Transmembrane</keyword>
<evidence type="ECO:0000256" key="3">
    <source>
        <dbReference type="ARBA" id="ARBA00022989"/>
    </source>
</evidence>
<dbReference type="EMBL" id="BJUV01000013">
    <property type="protein sequence ID" value="GEK83283.1"/>
    <property type="molecule type" value="Genomic_DNA"/>
</dbReference>
<gene>
    <name evidence="9" type="ORF">FB463_000021</name>
    <name evidence="8" type="ORF">FFA01_15920</name>
</gene>
<sequence length="266" mass="28044">MRHWRRVFAHVAMISARDLLRTPMTTISMATVFVVFLAIQLLLQWSVESQGGDVDLLGADLGIVFMAGCCAVALVGTSVPLVAMRERGTLRAFATVPMPRSAFLLGMLPVRVAIVLLEMAVVLVVAGARGHLDGAPLARFAATATIGAAMLFAVALLVASRGRSAEATQQSMAMVSILVVFASGGLVPDEIVPGWAVAAMRALPTTWFAEAAAADLAGDPAFAPVPVLWAGMALVAVAASATAVRRFDWDSRGRARRPNEREKTHA</sequence>
<dbReference type="Proteomes" id="UP000522688">
    <property type="component" value="Unassembled WGS sequence"/>
</dbReference>
<feature type="transmembrane region" description="Helical" evidence="6">
    <location>
        <begin position="140"/>
        <end position="159"/>
    </location>
</feature>
<feature type="transmembrane region" description="Helical" evidence="6">
    <location>
        <begin position="20"/>
        <end position="43"/>
    </location>
</feature>
<protein>
    <submittedName>
        <fullName evidence="9">ABC-type multidrug transport system permease subunit</fullName>
    </submittedName>
</protein>
<dbReference type="AlphaFoldDB" id="A0A7W3PHK1"/>
<dbReference type="Proteomes" id="UP000321154">
    <property type="component" value="Unassembled WGS sequence"/>
</dbReference>
<dbReference type="EMBL" id="JACGWW010000001">
    <property type="protein sequence ID" value="MBA8811797.1"/>
    <property type="molecule type" value="Genomic_DNA"/>
</dbReference>
<dbReference type="PIRSF" id="PIRSF006648">
    <property type="entry name" value="DrrB"/>
    <property type="match status" value="1"/>
</dbReference>
<feature type="transmembrane region" description="Helical" evidence="6">
    <location>
        <begin position="227"/>
        <end position="247"/>
    </location>
</feature>
<comment type="caution">
    <text evidence="9">The sequence shown here is derived from an EMBL/GenBank/DDBJ whole genome shotgun (WGS) entry which is preliminary data.</text>
</comment>
<keyword evidence="4 6" id="KW-0472">Membrane</keyword>
<evidence type="ECO:0000313" key="9">
    <source>
        <dbReference type="EMBL" id="MBA8811797.1"/>
    </source>
</evidence>
<evidence type="ECO:0000256" key="4">
    <source>
        <dbReference type="ARBA" id="ARBA00023136"/>
    </source>
</evidence>
<evidence type="ECO:0000259" key="7">
    <source>
        <dbReference type="Pfam" id="PF01061"/>
    </source>
</evidence>
<evidence type="ECO:0000313" key="8">
    <source>
        <dbReference type="EMBL" id="GEK83283.1"/>
    </source>
</evidence>
<dbReference type="InterPro" id="IPR013525">
    <property type="entry name" value="ABC2_TM"/>
</dbReference>
<evidence type="ECO:0000256" key="6">
    <source>
        <dbReference type="SAM" id="Phobius"/>
    </source>
</evidence>
<dbReference type="PANTHER" id="PTHR43027">
    <property type="entry name" value="DOXORUBICIN RESISTANCE ABC TRANSPORTER PERMEASE PROTEIN DRRC-RELATED"/>
    <property type="match status" value="1"/>
</dbReference>
<reference evidence="9 11" key="2">
    <citation type="submission" date="2020-07" db="EMBL/GenBank/DDBJ databases">
        <title>Sequencing the genomes of 1000 actinobacteria strains.</title>
        <authorList>
            <person name="Klenk H.-P."/>
        </authorList>
    </citation>
    <scope>NUCLEOTIDE SEQUENCE [LARGE SCALE GENOMIC DNA]</scope>
    <source>
        <strain evidence="9 11">DSM 10309</strain>
    </source>
</reference>